<evidence type="ECO:0000256" key="6">
    <source>
        <dbReference type="ARBA" id="ARBA00023225"/>
    </source>
</evidence>
<keyword evidence="6" id="KW-1006">Bacterial flagellum protein export</keyword>
<dbReference type="InterPro" id="IPR051472">
    <property type="entry name" value="T3SS_Stator/FliH"/>
</dbReference>
<dbReference type="InterPro" id="IPR022524">
    <property type="entry name" value="FliH_Bacilli"/>
</dbReference>
<evidence type="ECO:0000256" key="1">
    <source>
        <dbReference type="ARBA" id="ARBA00003041"/>
    </source>
</evidence>
<keyword evidence="4" id="KW-1005">Bacterial flagellum biogenesis</keyword>
<keyword evidence="5" id="KW-0653">Protein transport</keyword>
<gene>
    <name evidence="10" type="ORF">SAMN04487936_11038</name>
</gene>
<evidence type="ECO:0000256" key="7">
    <source>
        <dbReference type="NCBIfam" id="TIGR03825"/>
    </source>
</evidence>
<keyword evidence="10" id="KW-0966">Cell projection</keyword>
<dbReference type="EMBL" id="FOSB01000010">
    <property type="protein sequence ID" value="SFK26821.1"/>
    <property type="molecule type" value="Genomic_DNA"/>
</dbReference>
<dbReference type="RefSeq" id="WP_075037540.1">
    <property type="nucleotide sequence ID" value="NZ_FOSB01000010.1"/>
</dbReference>
<sequence length="253" mass="28803">MTSLSKKPYANTGRVIAIKPIEKNEVTDEKKNQADEHLVKQKQLEDLEKAIEAAKKKQAEIVEATKEEISSLRATWEEEKQVIENEAYQKGYTNGFTKGEEDGYRSYHEKLVKANEIMETARKTHDRLVMASEETIVELGMKSAEKILNKKLQEEPSTFLSLVQRVMGEVKELPEISLYIHPDQFELVHSQAEELERLLAKPAKLAIYINEDLAPFSCTIESPFGKLDGGLDSQLTELREKLLAITHEEMGNE</sequence>
<organism evidence="10 11">
    <name type="scientific">Halobacillus dabanensis</name>
    <dbReference type="NCBI Taxonomy" id="240302"/>
    <lineage>
        <taxon>Bacteria</taxon>
        <taxon>Bacillati</taxon>
        <taxon>Bacillota</taxon>
        <taxon>Bacilli</taxon>
        <taxon>Bacillales</taxon>
        <taxon>Bacillaceae</taxon>
        <taxon>Halobacillus</taxon>
    </lineage>
</organism>
<dbReference type="AlphaFoldDB" id="A0A1I3Y6B0"/>
<dbReference type="GO" id="GO:0044781">
    <property type="term" value="P:bacterial-type flagellum organization"/>
    <property type="evidence" value="ECO:0007669"/>
    <property type="project" value="UniProtKB-KW"/>
</dbReference>
<comment type="similarity">
    <text evidence="2">Belongs to the FliH family.</text>
</comment>
<proteinExistence type="inferred from homology"/>
<keyword evidence="11" id="KW-1185">Reference proteome</keyword>
<evidence type="ECO:0000256" key="2">
    <source>
        <dbReference type="ARBA" id="ARBA00006602"/>
    </source>
</evidence>
<reference evidence="11" key="1">
    <citation type="submission" date="2016-10" db="EMBL/GenBank/DDBJ databases">
        <authorList>
            <person name="Varghese N."/>
            <person name="Submissions S."/>
        </authorList>
    </citation>
    <scope>NUCLEOTIDE SEQUENCE [LARGE SCALE GENOMIC DNA]</scope>
    <source>
        <strain evidence="11">CGMCC 1.3704</strain>
    </source>
</reference>
<feature type="coiled-coil region" evidence="8">
    <location>
        <begin position="37"/>
        <end position="86"/>
    </location>
</feature>
<dbReference type="PANTHER" id="PTHR34982:SF1">
    <property type="entry name" value="FLAGELLAR ASSEMBLY PROTEIN FLIH"/>
    <property type="match status" value="1"/>
</dbReference>
<name>A0A1I3Y6B0_HALDA</name>
<keyword evidence="10" id="KW-0282">Flagellum</keyword>
<evidence type="ECO:0000313" key="11">
    <source>
        <dbReference type="Proteomes" id="UP000183557"/>
    </source>
</evidence>
<feature type="domain" description="Flagellar assembly protein FliH/Type III secretion system HrpE" evidence="9">
    <location>
        <begin position="113"/>
        <end position="237"/>
    </location>
</feature>
<dbReference type="GO" id="GO:0005829">
    <property type="term" value="C:cytosol"/>
    <property type="evidence" value="ECO:0007669"/>
    <property type="project" value="TreeGrafter"/>
</dbReference>
<keyword evidence="3" id="KW-0813">Transport</keyword>
<dbReference type="PANTHER" id="PTHR34982">
    <property type="entry name" value="YOP PROTEINS TRANSLOCATION PROTEIN L"/>
    <property type="match status" value="1"/>
</dbReference>
<dbReference type="Pfam" id="PF02108">
    <property type="entry name" value="FliH"/>
    <property type="match status" value="1"/>
</dbReference>
<evidence type="ECO:0000256" key="4">
    <source>
        <dbReference type="ARBA" id="ARBA00022795"/>
    </source>
</evidence>
<evidence type="ECO:0000259" key="9">
    <source>
        <dbReference type="Pfam" id="PF02108"/>
    </source>
</evidence>
<dbReference type="Proteomes" id="UP000183557">
    <property type="component" value="Unassembled WGS sequence"/>
</dbReference>
<evidence type="ECO:0000256" key="5">
    <source>
        <dbReference type="ARBA" id="ARBA00022927"/>
    </source>
</evidence>
<accession>A0A1I3Y6B0</accession>
<dbReference type="InterPro" id="IPR018035">
    <property type="entry name" value="Flagellar_FliH/T3SS_HrpE"/>
</dbReference>
<evidence type="ECO:0000256" key="8">
    <source>
        <dbReference type="SAM" id="Coils"/>
    </source>
</evidence>
<dbReference type="GO" id="GO:0015031">
    <property type="term" value="P:protein transport"/>
    <property type="evidence" value="ECO:0007669"/>
    <property type="project" value="UniProtKB-KW"/>
</dbReference>
<dbReference type="OrthoDB" id="19020at2"/>
<comment type="function">
    <text evidence="1">Needed for flagellar regrowth and assembly.</text>
</comment>
<evidence type="ECO:0000313" key="10">
    <source>
        <dbReference type="EMBL" id="SFK26821.1"/>
    </source>
</evidence>
<keyword evidence="8" id="KW-0175">Coiled coil</keyword>
<protein>
    <recommendedName>
        <fullName evidence="7">Flagellar assembly protein FliH</fullName>
    </recommendedName>
</protein>
<dbReference type="NCBIfam" id="TIGR03825">
    <property type="entry name" value="FliH_bacil"/>
    <property type="match status" value="1"/>
</dbReference>
<keyword evidence="10" id="KW-0969">Cilium</keyword>
<evidence type="ECO:0000256" key="3">
    <source>
        <dbReference type="ARBA" id="ARBA00022448"/>
    </source>
</evidence>